<dbReference type="GO" id="GO:0004197">
    <property type="term" value="F:cysteine-type endopeptidase activity"/>
    <property type="evidence" value="ECO:0007669"/>
    <property type="project" value="InterPro"/>
</dbReference>
<dbReference type="InterPro" id="IPR029030">
    <property type="entry name" value="Caspase-like_dom_sf"/>
</dbReference>
<feature type="chain" id="PRO_5014176737" evidence="1">
    <location>
        <begin position="37"/>
        <end position="571"/>
    </location>
</feature>
<name>A0A2I2MGL0_9BACT</name>
<dbReference type="SMART" id="SM00671">
    <property type="entry name" value="SEL1"/>
    <property type="match status" value="5"/>
</dbReference>
<feature type="domain" description="Peptidase C14 caspase" evidence="2">
    <location>
        <begin position="334"/>
        <end position="560"/>
    </location>
</feature>
<dbReference type="InterPro" id="IPR011600">
    <property type="entry name" value="Pept_C14_caspase"/>
</dbReference>
<gene>
    <name evidence="3" type="ORF">LFTS_01411</name>
</gene>
<dbReference type="PANTHER" id="PTHR11102">
    <property type="entry name" value="SEL-1-LIKE PROTEIN"/>
    <property type="match status" value="1"/>
</dbReference>
<dbReference type="SUPFAM" id="SSF81901">
    <property type="entry name" value="HCP-like"/>
    <property type="match status" value="2"/>
</dbReference>
<proteinExistence type="predicted"/>
<keyword evidence="1" id="KW-0732">Signal</keyword>
<reference evidence="3" key="1">
    <citation type="submission" date="2017-12" db="EMBL/GenBank/DDBJ databases">
        <authorList>
            <consortium name="SysMetEx"/>
        </authorList>
    </citation>
    <scope>NUCLEOTIDE SEQUENCE</scope>
    <source>
        <strain evidence="3">Pb_238</strain>
    </source>
</reference>
<dbReference type="InterPro" id="IPR006597">
    <property type="entry name" value="Sel1-like"/>
</dbReference>
<dbReference type="Gene3D" id="1.25.40.10">
    <property type="entry name" value="Tetratricopeptide repeat domain"/>
    <property type="match status" value="2"/>
</dbReference>
<protein>
    <submittedName>
        <fullName evidence="3">Sel1 repeat-containing protein</fullName>
    </submittedName>
</protein>
<dbReference type="InterPro" id="IPR011990">
    <property type="entry name" value="TPR-like_helical_dom_sf"/>
</dbReference>
<dbReference type="SUPFAM" id="SSF52129">
    <property type="entry name" value="Caspase-like"/>
    <property type="match status" value="1"/>
</dbReference>
<dbReference type="EMBL" id="LT966316">
    <property type="protein sequence ID" value="SOU92782.1"/>
    <property type="molecule type" value="Genomic_DNA"/>
</dbReference>
<dbReference type="Pfam" id="PF00656">
    <property type="entry name" value="Peptidase_C14"/>
    <property type="match status" value="1"/>
</dbReference>
<dbReference type="OrthoDB" id="9767236at2"/>
<accession>A0A2I2MGL0</accession>
<dbReference type="Pfam" id="PF08238">
    <property type="entry name" value="Sel1"/>
    <property type="match status" value="5"/>
</dbReference>
<feature type="signal peptide" evidence="1">
    <location>
        <begin position="1"/>
        <end position="36"/>
    </location>
</feature>
<dbReference type="InterPro" id="IPR050767">
    <property type="entry name" value="Sel1_AlgK"/>
</dbReference>
<dbReference type="PANTHER" id="PTHR11102:SF160">
    <property type="entry name" value="ERAD-ASSOCIATED E3 UBIQUITIN-PROTEIN LIGASE COMPONENT HRD3"/>
    <property type="match status" value="1"/>
</dbReference>
<dbReference type="Gene3D" id="3.40.50.1460">
    <property type="match status" value="1"/>
</dbReference>
<organism evidence="3">
    <name type="scientific">Leptospirillum ferriphilum</name>
    <dbReference type="NCBI Taxonomy" id="178606"/>
    <lineage>
        <taxon>Bacteria</taxon>
        <taxon>Pseudomonadati</taxon>
        <taxon>Nitrospirota</taxon>
        <taxon>Nitrospiria</taxon>
        <taxon>Nitrospirales</taxon>
        <taxon>Nitrospiraceae</taxon>
        <taxon>Leptospirillum</taxon>
    </lineage>
</organism>
<dbReference type="GO" id="GO:0006508">
    <property type="term" value="P:proteolysis"/>
    <property type="evidence" value="ECO:0007669"/>
    <property type="project" value="InterPro"/>
</dbReference>
<dbReference type="AlphaFoldDB" id="A0A2I2MGL0"/>
<evidence type="ECO:0000313" key="3">
    <source>
        <dbReference type="EMBL" id="SOU92782.1"/>
    </source>
</evidence>
<evidence type="ECO:0000256" key="1">
    <source>
        <dbReference type="SAM" id="SignalP"/>
    </source>
</evidence>
<sequence length="571" mass="62702" precursor="true">MIVIRGKRMMNTKKTLACPILLLVWSIFFPVPNAGASPDDSLQVLKQEAEAGNPRAQDRLAHLYMRGLGVPNELKKAAFWYQKAATNGNLDAQRNLGWLFWRGKGVSKDPLRAKKWLVKAALSGDAKAMNLLGVLFLSDKDPRDLGRGVTWLKKGARAGNRESMFNLGSLYDRGLGVPLDYSQAARWWKKAAFRGDTAAETGLGDLYEKGLGVPRDYGKASYWEEKAASAGNPLAREAVRVGPWSPVVSGTGGERRAPPLPRPEKALNRKKKRVVPVAKNVTGVLSSDPSSELALLRKEIDRLESRQIQKPSEKLLPVSADHPAYHLLPRKEDYAVVVGVETYPGGIPQAPFADRDARSVYRHLVALGVPPDHIRLLFDGLATRGGIDASLRWLSKNVTKRSTVYFYYSGHGVPGAKGESDLAPFGVLPEDLADTAYPLSRLVKRLSRSGAAQTLVILDACFSGAGPRSLLLSRRPVFVRREAPAVSSVIVLAASGPDQESRVFPAKRHGLLTYYLLRGLNGRASRDGHLTVDSLYRYVRSRVSGEAHLLNGEQTPRLETGNERLLSMKIR</sequence>
<evidence type="ECO:0000259" key="2">
    <source>
        <dbReference type="Pfam" id="PF00656"/>
    </source>
</evidence>